<dbReference type="GO" id="GO:0005783">
    <property type="term" value="C:endoplasmic reticulum"/>
    <property type="evidence" value="ECO:0007669"/>
    <property type="project" value="TreeGrafter"/>
</dbReference>
<keyword evidence="7" id="KW-1185">Reference proteome</keyword>
<dbReference type="PANTHER" id="PTHR14859">
    <property type="entry name" value="CALCOFLUOR WHITE HYPERSENSITIVE PROTEIN PRECURSOR"/>
    <property type="match status" value="1"/>
</dbReference>
<evidence type="ECO:0000313" key="6">
    <source>
        <dbReference type="EMBL" id="KAK0449937.1"/>
    </source>
</evidence>
<dbReference type="GO" id="GO:0016020">
    <property type="term" value="C:membrane"/>
    <property type="evidence" value="ECO:0007669"/>
    <property type="project" value="GOC"/>
</dbReference>
<dbReference type="InterPro" id="IPR053911">
    <property type="entry name" value="PGAP2IP_TM_2nd"/>
</dbReference>
<feature type="transmembrane region" description="Helical" evidence="1">
    <location>
        <begin position="69"/>
        <end position="87"/>
    </location>
</feature>
<feature type="domain" description="PGAP2IP second transmembrane" evidence="3">
    <location>
        <begin position="514"/>
        <end position="698"/>
    </location>
</feature>
<evidence type="ECO:0000259" key="4">
    <source>
        <dbReference type="Pfam" id="PF23022"/>
    </source>
</evidence>
<feature type="transmembrane region" description="Helical" evidence="1">
    <location>
        <begin position="148"/>
        <end position="169"/>
    </location>
</feature>
<dbReference type="GO" id="GO:0006506">
    <property type="term" value="P:GPI anchor biosynthetic process"/>
    <property type="evidence" value="ECO:0007669"/>
    <property type="project" value="TreeGrafter"/>
</dbReference>
<comment type="caution">
    <text evidence="6">The sequence shown here is derived from an EMBL/GenBank/DDBJ whole genome shotgun (WGS) entry which is preliminary data.</text>
</comment>
<dbReference type="InterPro" id="IPR053912">
    <property type="entry name" value="PGAP2IP_TM_1nd"/>
</dbReference>
<dbReference type="Proteomes" id="UP001175226">
    <property type="component" value="Unassembled WGS sequence"/>
</dbReference>
<feature type="transmembrane region" description="Helical" evidence="1">
    <location>
        <begin position="181"/>
        <end position="202"/>
    </location>
</feature>
<dbReference type="PANTHER" id="PTHR14859:SF1">
    <property type="entry name" value="PGAP2-INTERACTING PROTEIN"/>
    <property type="match status" value="1"/>
</dbReference>
<feature type="transmembrane region" description="Helical" evidence="1">
    <location>
        <begin position="560"/>
        <end position="580"/>
    </location>
</feature>
<gene>
    <name evidence="6" type="ORF">EV421DRAFT_1777744</name>
</gene>
<dbReference type="Pfam" id="PF23226">
    <property type="entry name" value="Exo_endo_phos_PGAP2IP"/>
    <property type="match status" value="1"/>
</dbReference>
<dbReference type="EMBL" id="JAUEPT010000007">
    <property type="protein sequence ID" value="KAK0449937.1"/>
    <property type="molecule type" value="Genomic_DNA"/>
</dbReference>
<dbReference type="InterPro" id="IPR051916">
    <property type="entry name" value="GPI-anchor_lipid_remodeler"/>
</dbReference>
<keyword evidence="1" id="KW-1133">Transmembrane helix</keyword>
<feature type="transmembrane region" description="Helical" evidence="1">
    <location>
        <begin position="214"/>
        <end position="231"/>
    </location>
</feature>
<feature type="domain" description="PGAP2IP first transmembrane" evidence="4">
    <location>
        <begin position="338"/>
        <end position="492"/>
    </location>
</feature>
<sequence>MTSRNSAHVTLFDHLRIPSSDETLLLLFPRFQTVAKTATVSSISPLSCLPMSSTNFSIQASHIARAHTCLAATAFLSALFVGSLLHYKKIVKNGVAGYPQEWFPSVSATIGDWYPERNLFQILIALTSGPRFGLVAAQYLLHRSSQSTLPVLVFIFGLVRTLSCGGWVYITSSDDHDVHDFFMITYMVCNIPWMLGGIACTPQQSARIRKKRRLVATAFFTSIIPLVYFFIQHKVHRIPGAYTRYSFFEWGLIFFDVLYDSIAEAEFKDAALQISLNSLVVKDQKHEEIRNGTVVPVKESETTSVSTLTPKHEPASFKLSTFVQNPVVSFISDVYLSYVFWSIFTSLTPTLFYFSVWELGIAGHELALLSVLSPFLLSVDPLLRWARTRPAQIFLHFLSLSGLVAYLLQKPLQRLFVVAFAASVAVLRQTADWAASDEYAVGYQSITAGLGLMLSSLLKHANHSNNPVWPFLNEHSGGYNKIGIAFALLCLLEYLLRPTFEQRTTARVPTSGANNWFLGAVPLGSMIFTLHSLFSDPSTTIAWSWTGYENGRPRGPLPHLHGSLTLILQSLGLFTAVLLSSDASKRFNFTTHPLWLAFGAGSSYVMYQHRNWLGYSGGLGLGLFVMSTLPAVLQLAASTRNVAKTYFTAMLVYVLLSLASVWTVAYAFVPGGVYLRERSDLVLIAQMICLSLAFVQPKGISRPVVSASVRTCVFLLLGCISTLSVLATLYRMPSSAIQPWRTGPRVLRTGIWTLHFGIDNAGRDSQRRVRDVIRDLELDVVGFLETDLHRTVFGNRDLTRVIIEDLGYNVDIGPGPNSHTWGAVLLSKFPIVNSTHHLLPSPRGELAPAIEAVLDVFGTYITVIVSHNGQEEDPLDRELQSKELARIMASSYPRPVIFLGYVVTKPGASRPNPYEILTVDGQMHDIDDEDSDRWCEYILYRGVYRTSYARVSRGTITDTELQVGQFILPRHGTTVVNDTHEARYLRSHKEDLPEEHWFPMTYYGNKWQGGVNGHFYHVFNTPLYYQIPEDAVL</sequence>
<evidence type="ECO:0000259" key="3">
    <source>
        <dbReference type="Pfam" id="PF23021"/>
    </source>
</evidence>
<protein>
    <submittedName>
        <fullName evidence="6">Frag1/DRAM/Sfk1 family-domain-containing protein</fullName>
    </submittedName>
</protein>
<name>A0AA39JWJ8_9AGAR</name>
<feature type="domain" description="PGAP2IP C-terminal nuclease-like" evidence="5">
    <location>
        <begin position="745"/>
        <end position="984"/>
    </location>
</feature>
<evidence type="ECO:0000256" key="1">
    <source>
        <dbReference type="SAM" id="Phobius"/>
    </source>
</evidence>
<keyword evidence="1" id="KW-0812">Transmembrane</keyword>
<dbReference type="Pfam" id="PF23022">
    <property type="entry name" value="6TM_1st_PGAP2IP"/>
    <property type="match status" value="1"/>
</dbReference>
<feature type="domain" description="CWH43-like N-terminal" evidence="2">
    <location>
        <begin position="62"/>
        <end position="269"/>
    </location>
</feature>
<dbReference type="SUPFAM" id="SSF56219">
    <property type="entry name" value="DNase I-like"/>
    <property type="match status" value="1"/>
</dbReference>
<proteinExistence type="predicted"/>
<evidence type="ECO:0000259" key="2">
    <source>
        <dbReference type="Pfam" id="PF10277"/>
    </source>
</evidence>
<feature type="transmembrane region" description="Helical" evidence="1">
    <location>
        <begin position="645"/>
        <end position="669"/>
    </location>
</feature>
<evidence type="ECO:0000259" key="5">
    <source>
        <dbReference type="Pfam" id="PF23226"/>
    </source>
</evidence>
<reference evidence="6" key="1">
    <citation type="submission" date="2023-06" db="EMBL/GenBank/DDBJ databases">
        <authorList>
            <consortium name="Lawrence Berkeley National Laboratory"/>
            <person name="Ahrendt S."/>
            <person name="Sahu N."/>
            <person name="Indic B."/>
            <person name="Wong-Bajracharya J."/>
            <person name="Merenyi Z."/>
            <person name="Ke H.-M."/>
            <person name="Monk M."/>
            <person name="Kocsube S."/>
            <person name="Drula E."/>
            <person name="Lipzen A."/>
            <person name="Balint B."/>
            <person name="Henrissat B."/>
            <person name="Andreopoulos B."/>
            <person name="Martin F.M."/>
            <person name="Harder C.B."/>
            <person name="Rigling D."/>
            <person name="Ford K.L."/>
            <person name="Foster G.D."/>
            <person name="Pangilinan J."/>
            <person name="Papanicolaou A."/>
            <person name="Barry K."/>
            <person name="LaButti K."/>
            <person name="Viragh M."/>
            <person name="Koriabine M."/>
            <person name="Yan M."/>
            <person name="Riley R."/>
            <person name="Champramary S."/>
            <person name="Plett K.L."/>
            <person name="Tsai I.J."/>
            <person name="Slot J."/>
            <person name="Sipos G."/>
            <person name="Plett J."/>
            <person name="Nagy L.G."/>
            <person name="Grigoriev I.V."/>
        </authorList>
    </citation>
    <scope>NUCLEOTIDE SEQUENCE</scope>
    <source>
        <strain evidence="6">FPL87.14</strain>
    </source>
</reference>
<evidence type="ECO:0000313" key="7">
    <source>
        <dbReference type="Proteomes" id="UP001175226"/>
    </source>
</evidence>
<dbReference type="AlphaFoldDB" id="A0AA39JWJ8"/>
<dbReference type="GO" id="GO:0031505">
    <property type="term" value="P:fungal-type cell wall organization"/>
    <property type="evidence" value="ECO:0007669"/>
    <property type="project" value="TreeGrafter"/>
</dbReference>
<accession>A0AA39JWJ8</accession>
<feature type="transmembrane region" description="Helical" evidence="1">
    <location>
        <begin position="613"/>
        <end position="633"/>
    </location>
</feature>
<keyword evidence="1" id="KW-0472">Membrane</keyword>
<dbReference type="FunFam" id="3.60.10.10:FF:000100">
    <property type="entry name" value="Unplaced genomic scaffold supercont2.12, whole genome shotgun sequence"/>
    <property type="match status" value="1"/>
</dbReference>
<organism evidence="6 7">
    <name type="scientific">Armillaria borealis</name>
    <dbReference type="NCBI Taxonomy" id="47425"/>
    <lineage>
        <taxon>Eukaryota</taxon>
        <taxon>Fungi</taxon>
        <taxon>Dikarya</taxon>
        <taxon>Basidiomycota</taxon>
        <taxon>Agaricomycotina</taxon>
        <taxon>Agaricomycetes</taxon>
        <taxon>Agaricomycetidae</taxon>
        <taxon>Agaricales</taxon>
        <taxon>Marasmiineae</taxon>
        <taxon>Physalacriaceae</taxon>
        <taxon>Armillaria</taxon>
    </lineage>
</organism>
<feature type="transmembrane region" description="Helical" evidence="1">
    <location>
        <begin position="712"/>
        <end position="732"/>
    </location>
</feature>
<feature type="transmembrane region" description="Helical" evidence="1">
    <location>
        <begin position="335"/>
        <end position="354"/>
    </location>
</feature>
<dbReference type="Pfam" id="PF23021">
    <property type="entry name" value="6TM_2nd_PGAP2IP"/>
    <property type="match status" value="1"/>
</dbReference>
<dbReference type="InterPro" id="IPR057315">
    <property type="entry name" value="Exo_endo_phos_PGAP2IP_C"/>
</dbReference>
<dbReference type="InterPro" id="IPR019402">
    <property type="entry name" value="CWH43_N"/>
</dbReference>
<dbReference type="Gene3D" id="3.60.10.10">
    <property type="entry name" value="Endonuclease/exonuclease/phosphatase"/>
    <property type="match status" value="1"/>
</dbReference>
<dbReference type="InterPro" id="IPR036691">
    <property type="entry name" value="Endo/exonu/phosph_ase_sf"/>
</dbReference>
<dbReference type="Pfam" id="PF10277">
    <property type="entry name" value="Frag1"/>
    <property type="match status" value="1"/>
</dbReference>
<feature type="transmembrane region" description="Helical" evidence="1">
    <location>
        <begin position="516"/>
        <end position="534"/>
    </location>
</feature>